<feature type="chain" id="PRO_5026910981" description="DUF4115 domain-containing protein" evidence="2">
    <location>
        <begin position="25"/>
        <end position="148"/>
    </location>
</feature>
<evidence type="ECO:0008006" key="4">
    <source>
        <dbReference type="Google" id="ProtNLM"/>
    </source>
</evidence>
<gene>
    <name evidence="3" type="ORF">AVDCRST_MAG69-334</name>
</gene>
<dbReference type="EMBL" id="CADCVP010000047">
    <property type="protein sequence ID" value="CAA9474658.1"/>
    <property type="molecule type" value="Genomic_DNA"/>
</dbReference>
<feature type="signal peptide" evidence="2">
    <location>
        <begin position="1"/>
        <end position="24"/>
    </location>
</feature>
<feature type="region of interest" description="Disordered" evidence="1">
    <location>
        <begin position="27"/>
        <end position="60"/>
    </location>
</feature>
<feature type="compositionally biased region" description="Polar residues" evidence="1">
    <location>
        <begin position="41"/>
        <end position="50"/>
    </location>
</feature>
<evidence type="ECO:0000256" key="2">
    <source>
        <dbReference type="SAM" id="SignalP"/>
    </source>
</evidence>
<keyword evidence="2" id="KW-0732">Signal</keyword>
<evidence type="ECO:0000313" key="3">
    <source>
        <dbReference type="EMBL" id="CAA9474658.1"/>
    </source>
</evidence>
<proteinExistence type="predicted"/>
<name>A0A6J4RQ44_9ACTN</name>
<evidence type="ECO:0000256" key="1">
    <source>
        <dbReference type="SAM" id="MobiDB-lite"/>
    </source>
</evidence>
<accession>A0A6J4RQ44</accession>
<reference evidence="3" key="1">
    <citation type="submission" date="2020-02" db="EMBL/GenBank/DDBJ databases">
        <authorList>
            <person name="Meier V. D."/>
        </authorList>
    </citation>
    <scope>NUCLEOTIDE SEQUENCE</scope>
    <source>
        <strain evidence="3">AVDCRST_MAG69</strain>
    </source>
</reference>
<dbReference type="AlphaFoldDB" id="A0A6J4RQ44"/>
<sequence length="148" mass="15817">MQARRLLLWLVSALIAVTVVTALAPQVRDATRPAESPAGSGPQSPTTTPAPTRVELDPADGEPFVLLAGRDGQEIALTRGREGRVQVHADEGVAIQIGDDGPIELAEPGSPAEFAVFGDEGLDEPIRRLDPDREIGRIRTVAERPDER</sequence>
<protein>
    <recommendedName>
        <fullName evidence="4">DUF4115 domain-containing protein</fullName>
    </recommendedName>
</protein>
<organism evidence="3">
    <name type="scientific">uncultured Solirubrobacteraceae bacterium</name>
    <dbReference type="NCBI Taxonomy" id="1162706"/>
    <lineage>
        <taxon>Bacteria</taxon>
        <taxon>Bacillati</taxon>
        <taxon>Actinomycetota</taxon>
        <taxon>Thermoleophilia</taxon>
        <taxon>Solirubrobacterales</taxon>
        <taxon>Solirubrobacteraceae</taxon>
        <taxon>environmental samples</taxon>
    </lineage>
</organism>